<dbReference type="GO" id="GO:0016491">
    <property type="term" value="F:oxidoreductase activity"/>
    <property type="evidence" value="ECO:0007669"/>
    <property type="project" value="UniProtKB-KW"/>
</dbReference>
<keyword evidence="10" id="KW-1133">Transmembrane helix</keyword>
<evidence type="ECO:0000256" key="9">
    <source>
        <dbReference type="RuleBase" id="RU000363"/>
    </source>
</evidence>
<evidence type="ECO:0000313" key="11">
    <source>
        <dbReference type="EMBL" id="KAL1222031.1"/>
    </source>
</evidence>
<dbReference type="InterPro" id="IPR036291">
    <property type="entry name" value="NAD(P)-bd_dom_sf"/>
</dbReference>
<name>A0ABD1BYC6_CARAN</name>
<keyword evidence="12" id="KW-1185">Reference proteome</keyword>
<dbReference type="SUPFAM" id="SSF51735">
    <property type="entry name" value="NAD(P)-binding Rossmann-fold domains"/>
    <property type="match status" value="1"/>
</dbReference>
<comment type="similarity">
    <text evidence="2 9">Belongs to the short-chain dehydrogenases/reductases (SDR) family.</text>
</comment>
<evidence type="ECO:0000256" key="8">
    <source>
        <dbReference type="ARBA" id="ARBA00023098"/>
    </source>
</evidence>
<dbReference type="AlphaFoldDB" id="A0ABD1BYC6"/>
<dbReference type="PRINTS" id="PR00081">
    <property type="entry name" value="GDHRDH"/>
</dbReference>
<organism evidence="11 12">
    <name type="scientific">Cardamine amara subsp. amara</name>
    <dbReference type="NCBI Taxonomy" id="228776"/>
    <lineage>
        <taxon>Eukaryota</taxon>
        <taxon>Viridiplantae</taxon>
        <taxon>Streptophyta</taxon>
        <taxon>Embryophyta</taxon>
        <taxon>Tracheophyta</taxon>
        <taxon>Spermatophyta</taxon>
        <taxon>Magnoliopsida</taxon>
        <taxon>eudicotyledons</taxon>
        <taxon>Gunneridae</taxon>
        <taxon>Pentapetalae</taxon>
        <taxon>rosids</taxon>
        <taxon>malvids</taxon>
        <taxon>Brassicales</taxon>
        <taxon>Brassicaceae</taxon>
        <taxon>Cardamineae</taxon>
        <taxon>Cardamine</taxon>
    </lineage>
</organism>
<comment type="subcellular location">
    <subcellularLocation>
        <location evidence="1">Membrane</location>
        <topology evidence="1">Single-pass type II membrane protein</topology>
    </subcellularLocation>
</comment>
<evidence type="ECO:0000256" key="5">
    <source>
        <dbReference type="ARBA" id="ARBA00022955"/>
    </source>
</evidence>
<dbReference type="PIRSF" id="PIRSF000126">
    <property type="entry name" value="11-beta-HSD1"/>
    <property type="match status" value="1"/>
</dbReference>
<dbReference type="Pfam" id="PF00106">
    <property type="entry name" value="adh_short"/>
    <property type="match status" value="1"/>
</dbReference>
<dbReference type="PROSITE" id="PS00061">
    <property type="entry name" value="ADH_SHORT"/>
    <property type="match status" value="1"/>
</dbReference>
<protein>
    <submittedName>
        <fullName evidence="11">11-beta-hydroxysteroid dehydrogenase-like 2</fullName>
    </submittedName>
</protein>
<dbReference type="PANTHER" id="PTHR43391:SF76">
    <property type="entry name" value="11-BETA-HYDROXYSTEROID DEHYDROGENASE-LIKE 2-RELATED"/>
    <property type="match status" value="1"/>
</dbReference>
<keyword evidence="6" id="KW-0735">Signal-anchor</keyword>
<keyword evidence="3" id="KW-0444">Lipid biosynthesis</keyword>
<evidence type="ECO:0000256" key="10">
    <source>
        <dbReference type="SAM" id="Phobius"/>
    </source>
</evidence>
<dbReference type="PANTHER" id="PTHR43391">
    <property type="entry name" value="RETINOL DEHYDROGENASE-RELATED"/>
    <property type="match status" value="1"/>
</dbReference>
<dbReference type="PRINTS" id="PR00080">
    <property type="entry name" value="SDRFAMILY"/>
</dbReference>
<evidence type="ECO:0000256" key="1">
    <source>
        <dbReference type="ARBA" id="ARBA00004606"/>
    </source>
</evidence>
<evidence type="ECO:0000256" key="7">
    <source>
        <dbReference type="ARBA" id="ARBA00023002"/>
    </source>
</evidence>
<sequence length="309" mass="35187">MDTLHTILNLLLPPLTIILLILFYPFYLLIKLVICLHKHLHFENLSGKVVLITGASSGIGEHIAYEYAKKGANLALVARRKDRLEIVAETSRQLGSVDVIIIPGDVANVENCKKFIDETIHHFGKLDHLINNAGVSHTNLFQDFTRIQDANPIMDTNFWGSTYMTYFAIPHLRKSKGRIIVISSIAANVPIPVASVYTASKSALLRFYETLRVELSSDIKVTIALPGFTSTDMTTPLFKEKFGSDFFLSESVNRCAKAIFRGIERGETYITEPYWMKFIFLIKNVCPEIFDYVLNYIFFRYGKPYFKRD</sequence>
<comment type="caution">
    <text evidence="11">The sequence shown here is derived from an EMBL/GenBank/DDBJ whole genome shotgun (WGS) entry which is preliminary data.</text>
</comment>
<evidence type="ECO:0000313" key="12">
    <source>
        <dbReference type="Proteomes" id="UP001558713"/>
    </source>
</evidence>
<feature type="transmembrane region" description="Helical" evidence="10">
    <location>
        <begin position="6"/>
        <end position="30"/>
    </location>
</feature>
<evidence type="ECO:0000256" key="2">
    <source>
        <dbReference type="ARBA" id="ARBA00006484"/>
    </source>
</evidence>
<keyword evidence="4" id="KW-0521">NADP</keyword>
<dbReference type="Proteomes" id="UP001558713">
    <property type="component" value="Unassembled WGS sequence"/>
</dbReference>
<dbReference type="GO" id="GO:0006694">
    <property type="term" value="P:steroid biosynthetic process"/>
    <property type="evidence" value="ECO:0007669"/>
    <property type="project" value="UniProtKB-KW"/>
</dbReference>
<keyword evidence="10" id="KW-0812">Transmembrane</keyword>
<evidence type="ECO:0000256" key="3">
    <source>
        <dbReference type="ARBA" id="ARBA00022516"/>
    </source>
</evidence>
<dbReference type="GO" id="GO:0016020">
    <property type="term" value="C:membrane"/>
    <property type="evidence" value="ECO:0007669"/>
    <property type="project" value="UniProtKB-SubCell"/>
</dbReference>
<reference evidence="11 12" key="1">
    <citation type="submission" date="2024-04" db="EMBL/GenBank/DDBJ databases">
        <title>Genome assembly C_amara_ONT_v2.</title>
        <authorList>
            <person name="Yant L."/>
            <person name="Moore C."/>
            <person name="Slenker M."/>
        </authorList>
    </citation>
    <scope>NUCLEOTIDE SEQUENCE [LARGE SCALE GENOMIC DNA]</scope>
    <source>
        <tissue evidence="11">Leaf</tissue>
    </source>
</reference>
<keyword evidence="10" id="KW-0472">Membrane</keyword>
<keyword evidence="7" id="KW-0560">Oxidoreductase</keyword>
<dbReference type="Gene3D" id="3.40.50.720">
    <property type="entry name" value="NAD(P)-binding Rossmann-like Domain"/>
    <property type="match status" value="1"/>
</dbReference>
<accession>A0ABD1BYC6</accession>
<dbReference type="InterPro" id="IPR002347">
    <property type="entry name" value="SDR_fam"/>
</dbReference>
<evidence type="ECO:0000256" key="4">
    <source>
        <dbReference type="ARBA" id="ARBA00022857"/>
    </source>
</evidence>
<dbReference type="EMBL" id="JBANAX010000109">
    <property type="protein sequence ID" value="KAL1222031.1"/>
    <property type="molecule type" value="Genomic_DNA"/>
</dbReference>
<dbReference type="NCBIfam" id="NF004825">
    <property type="entry name" value="PRK06181.1"/>
    <property type="match status" value="1"/>
</dbReference>
<evidence type="ECO:0000256" key="6">
    <source>
        <dbReference type="ARBA" id="ARBA00022968"/>
    </source>
</evidence>
<keyword evidence="8" id="KW-0443">Lipid metabolism</keyword>
<dbReference type="InterPro" id="IPR020904">
    <property type="entry name" value="Sc_DH/Rdtase_CS"/>
</dbReference>
<gene>
    <name evidence="11" type="ORF">V5N11_025490</name>
</gene>
<proteinExistence type="inferred from homology"/>
<keyword evidence="5" id="KW-0752">Steroid biosynthesis</keyword>